<gene>
    <name evidence="3" type="ORF">ACFONL_09060</name>
</gene>
<proteinExistence type="predicted"/>
<evidence type="ECO:0000313" key="4">
    <source>
        <dbReference type="Proteomes" id="UP001595704"/>
    </source>
</evidence>
<keyword evidence="4" id="KW-1185">Reference proteome</keyword>
<evidence type="ECO:0000313" key="3">
    <source>
        <dbReference type="EMBL" id="MFC3637527.1"/>
    </source>
</evidence>
<name>A0ABV7UFM8_9HYPH</name>
<protein>
    <submittedName>
        <fullName evidence="3">Antitoxin Xre/MbcA/ParS toxin-binding domain-containing protein</fullName>
    </submittedName>
</protein>
<dbReference type="InterPro" id="IPR046847">
    <property type="entry name" value="Xre-like_HTH"/>
</dbReference>
<feature type="domain" description="Antitoxin Xre-like helix-turn-helix" evidence="2">
    <location>
        <begin position="28"/>
        <end position="87"/>
    </location>
</feature>
<dbReference type="Proteomes" id="UP001595704">
    <property type="component" value="Unassembled WGS sequence"/>
</dbReference>
<evidence type="ECO:0000259" key="2">
    <source>
        <dbReference type="Pfam" id="PF20432"/>
    </source>
</evidence>
<comment type="caution">
    <text evidence="3">The sequence shown here is derived from an EMBL/GenBank/DDBJ whole genome shotgun (WGS) entry which is preliminary data.</text>
</comment>
<dbReference type="InterPro" id="IPR011979">
    <property type="entry name" value="Antitox_Xre"/>
</dbReference>
<reference evidence="4" key="1">
    <citation type="journal article" date="2019" name="Int. J. Syst. Evol. Microbiol.">
        <title>The Global Catalogue of Microorganisms (GCM) 10K type strain sequencing project: providing services to taxonomists for standard genome sequencing and annotation.</title>
        <authorList>
            <consortium name="The Broad Institute Genomics Platform"/>
            <consortium name="The Broad Institute Genome Sequencing Center for Infectious Disease"/>
            <person name="Wu L."/>
            <person name="Ma J."/>
        </authorList>
    </citation>
    <scope>NUCLEOTIDE SEQUENCE [LARGE SCALE GENOMIC DNA]</scope>
    <source>
        <strain evidence="4">KCTC 42282</strain>
    </source>
</reference>
<sequence>MNPQFAATDISSVLGLRGQPTATSVFSLMETIDRGLPVAALDRVAGLVAPGDALFKYRVVPKASYGRRRTAHRLSVEEGLKLTRLARVWSLARDVWRTDASARDFLFRPHAMLQGNKPVEVALRNEIGTELVLDILSRLKYGVAA</sequence>
<dbReference type="RefSeq" id="WP_191319493.1">
    <property type="nucleotide sequence ID" value="NZ_BNCG01000008.1"/>
</dbReference>
<organism evidence="3 4">
    <name type="scientific">Camelimonas fluminis</name>
    <dbReference type="NCBI Taxonomy" id="1576911"/>
    <lineage>
        <taxon>Bacteria</taxon>
        <taxon>Pseudomonadati</taxon>
        <taxon>Pseudomonadota</taxon>
        <taxon>Alphaproteobacteria</taxon>
        <taxon>Hyphomicrobiales</taxon>
        <taxon>Chelatococcaceae</taxon>
        <taxon>Camelimonas</taxon>
    </lineage>
</organism>
<evidence type="ECO:0000259" key="1">
    <source>
        <dbReference type="Pfam" id="PF09722"/>
    </source>
</evidence>
<feature type="domain" description="Antitoxin Xre/MbcA/ParS-like toxin-binding" evidence="1">
    <location>
        <begin position="92"/>
        <end position="142"/>
    </location>
</feature>
<accession>A0ABV7UFM8</accession>
<dbReference type="Pfam" id="PF09722">
    <property type="entry name" value="Xre_MbcA_ParS_C"/>
    <property type="match status" value="1"/>
</dbReference>
<dbReference type="InterPro" id="IPR024467">
    <property type="entry name" value="Xre/MbcA/ParS-like_toxin-bd"/>
</dbReference>
<dbReference type="EMBL" id="JBHRYC010000038">
    <property type="protein sequence ID" value="MFC3637527.1"/>
    <property type="molecule type" value="Genomic_DNA"/>
</dbReference>
<dbReference type="NCBIfam" id="TIGR02293">
    <property type="entry name" value="TAS_TIGR02293"/>
    <property type="match status" value="1"/>
</dbReference>
<dbReference type="Pfam" id="PF20432">
    <property type="entry name" value="Xre-like-HTH"/>
    <property type="match status" value="1"/>
</dbReference>